<dbReference type="Pfam" id="PF13349">
    <property type="entry name" value="DUF4097"/>
    <property type="match status" value="1"/>
</dbReference>
<dbReference type="InterPro" id="IPR025164">
    <property type="entry name" value="Toastrack_DUF4097"/>
</dbReference>
<dbReference type="PANTHER" id="PTHR34978">
    <property type="entry name" value="POSSIBLE SENSOR-TRANSDUCER PROTEIN BLAR"/>
    <property type="match status" value="1"/>
</dbReference>
<evidence type="ECO:0000259" key="4">
    <source>
        <dbReference type="Pfam" id="PF13349"/>
    </source>
</evidence>
<feature type="compositionally biased region" description="Polar residues" evidence="1">
    <location>
        <begin position="89"/>
        <end position="100"/>
    </location>
</feature>
<comment type="caution">
    <text evidence="5">The sequence shown here is derived from an EMBL/GenBank/DDBJ whole genome shotgun (WGS) entry which is preliminary data.</text>
</comment>
<feature type="region of interest" description="Disordered" evidence="1">
    <location>
        <begin position="89"/>
        <end position="116"/>
    </location>
</feature>
<gene>
    <name evidence="5" type="ORF">E6K78_07265</name>
</gene>
<evidence type="ECO:0008006" key="7">
    <source>
        <dbReference type="Google" id="ProtNLM"/>
    </source>
</evidence>
<evidence type="ECO:0000256" key="2">
    <source>
        <dbReference type="SAM" id="Phobius"/>
    </source>
</evidence>
<feature type="transmembrane region" description="Helical" evidence="2">
    <location>
        <begin position="335"/>
        <end position="353"/>
    </location>
</feature>
<feature type="domain" description="DUF4097" evidence="4">
    <location>
        <begin position="389"/>
        <end position="670"/>
    </location>
</feature>
<evidence type="ECO:0000259" key="3">
    <source>
        <dbReference type="Pfam" id="PF05569"/>
    </source>
</evidence>
<dbReference type="Proteomes" id="UP000316609">
    <property type="component" value="Unassembled WGS sequence"/>
</dbReference>
<dbReference type="PANTHER" id="PTHR34978:SF3">
    <property type="entry name" value="SLR0241 PROTEIN"/>
    <property type="match status" value="1"/>
</dbReference>
<evidence type="ECO:0000256" key="1">
    <source>
        <dbReference type="SAM" id="MobiDB-lite"/>
    </source>
</evidence>
<keyword evidence="2" id="KW-0472">Membrane</keyword>
<keyword evidence="2" id="KW-1133">Transmembrane helix</keyword>
<dbReference type="Pfam" id="PF05569">
    <property type="entry name" value="Peptidase_M56"/>
    <property type="match status" value="1"/>
</dbReference>
<organism evidence="5 6">
    <name type="scientific">Eiseniibacteriota bacterium</name>
    <dbReference type="NCBI Taxonomy" id="2212470"/>
    <lineage>
        <taxon>Bacteria</taxon>
        <taxon>Candidatus Eiseniibacteriota</taxon>
    </lineage>
</organism>
<protein>
    <recommendedName>
        <fullName evidence="7">Peptidase M56 domain-containing protein</fullName>
    </recommendedName>
</protein>
<dbReference type="CDD" id="cd07341">
    <property type="entry name" value="M56_BlaR1_MecR1_like"/>
    <property type="match status" value="1"/>
</dbReference>
<feature type="compositionally biased region" description="Basic and acidic residues" evidence="1">
    <location>
        <begin position="565"/>
        <end position="574"/>
    </location>
</feature>
<feature type="region of interest" description="Disordered" evidence="1">
    <location>
        <begin position="530"/>
        <end position="575"/>
    </location>
</feature>
<name>A0A538TQ08_UNCEI</name>
<accession>A0A538TQ08</accession>
<evidence type="ECO:0000313" key="6">
    <source>
        <dbReference type="Proteomes" id="UP000316609"/>
    </source>
</evidence>
<evidence type="ECO:0000313" key="5">
    <source>
        <dbReference type="EMBL" id="TMQ65709.1"/>
    </source>
</evidence>
<dbReference type="AlphaFoldDB" id="A0A538TQ08"/>
<reference evidence="5 6" key="1">
    <citation type="journal article" date="2019" name="Nat. Microbiol.">
        <title>Mediterranean grassland soil C-N compound turnover is dependent on rainfall and depth, and is mediated by genomically divergent microorganisms.</title>
        <authorList>
            <person name="Diamond S."/>
            <person name="Andeer P.F."/>
            <person name="Li Z."/>
            <person name="Crits-Christoph A."/>
            <person name="Burstein D."/>
            <person name="Anantharaman K."/>
            <person name="Lane K.R."/>
            <person name="Thomas B.C."/>
            <person name="Pan C."/>
            <person name="Northen T.R."/>
            <person name="Banfield J.F."/>
        </authorList>
    </citation>
    <scope>NUCLEOTIDE SEQUENCE [LARGE SCALE GENOMIC DNA]</scope>
    <source>
        <strain evidence="5">WS_8</strain>
    </source>
</reference>
<feature type="domain" description="Peptidase M56" evidence="3">
    <location>
        <begin position="20"/>
        <end position="320"/>
    </location>
</feature>
<dbReference type="InterPro" id="IPR052173">
    <property type="entry name" value="Beta-lactam_resp_regulator"/>
</dbReference>
<feature type="transmembrane region" description="Helical" evidence="2">
    <location>
        <begin position="45"/>
        <end position="64"/>
    </location>
</feature>
<keyword evidence="2" id="KW-0812">Transmembrane</keyword>
<proteinExistence type="predicted"/>
<dbReference type="EMBL" id="VBOY01000067">
    <property type="protein sequence ID" value="TMQ65709.1"/>
    <property type="molecule type" value="Genomic_DNA"/>
</dbReference>
<dbReference type="InterPro" id="IPR008756">
    <property type="entry name" value="Peptidase_M56"/>
</dbReference>
<feature type="transmembrane region" description="Helical" evidence="2">
    <location>
        <begin position="15"/>
        <end position="33"/>
    </location>
</feature>
<sequence length="732" mass="77152">MIRAFLSVLAGPGSLMLILKATVLLSLGPVLALALRRRSAAARHFAWQVTLACALALAALAPIAPRLAVEVPTAPFLAVLPIGRGATARESQTRTLPTESTSRERATWGSEESSTVEPSPAARAWTMFALLGALWLAGLVAVLLWGVLGHVGLWRLHRDAVPVDRNAWRLRFGVLPPRRGSAARARLGLSAAIGTPLTWGWLRPVILLPAAAEAWPIERRRAALLHEMAHVMRCDYVSQAVATLACAVYWFHPLAWWSAARLRSESEHACDDCVLAAGTPAPDYASSLLEVARGARAHRRAALAAVCMAHRSRLEGRLLAVLDRSRTRGGLPTRASIATLAVAAFLLVPFAGLEPCWIAAQAETVSEAEAVHSEPERSVSAMPGGRLELELETGGDVEIRAWDRRTVTVRSQLGGRDWPDTRVTVARAGNGVRVHSFQAHSSSSYSTSHRFVIRVPSRYDVRLRSSGGAVTIAGVEGSFHGSTGGGEMVLERASGEAELSTGGGDVVVSDSDLGGSVSTGGGVVRFSRVRGGLKGSSGSGPVIDSDRESGSMPDGATEDLSGVRVHGEGGRVDVPRGGQVGFLHIRKAGGDVNLEDAPQGAQITTGGGDIHVRRGTGMIDASTGGGDIEIGPITGSVSAGTGAGNIHVMPPSLDARVEVETAYTEGFQDAAKIVSAWSLDRDAVTPWDDHQGTPRRYVRAHGIAGNGHGLVRITTVNGDIELRRSGSHPKAR</sequence>
<feature type="transmembrane region" description="Helical" evidence="2">
    <location>
        <begin position="124"/>
        <end position="148"/>
    </location>
</feature>